<dbReference type="Proteomes" id="UP000886520">
    <property type="component" value="Chromosome 21"/>
</dbReference>
<dbReference type="PANTHER" id="PTHR43490:SF73">
    <property type="entry name" value="OS07G0685800 PROTEIN"/>
    <property type="match status" value="1"/>
</dbReference>
<dbReference type="InterPro" id="IPR002347">
    <property type="entry name" value="SDR_fam"/>
</dbReference>
<dbReference type="PANTHER" id="PTHR43490">
    <property type="entry name" value="(+)-NEOMENTHOL DEHYDROGENASE"/>
    <property type="match status" value="1"/>
</dbReference>
<keyword evidence="2" id="KW-0521">NADP</keyword>
<dbReference type="EMBL" id="JABFUD020000021">
    <property type="protein sequence ID" value="KAI5063415.1"/>
    <property type="molecule type" value="Genomic_DNA"/>
</dbReference>
<evidence type="ECO:0000313" key="5">
    <source>
        <dbReference type="EMBL" id="KAI5063415.1"/>
    </source>
</evidence>
<keyword evidence="3" id="KW-0560">Oxidoreductase</keyword>
<keyword evidence="6" id="KW-1185">Reference proteome</keyword>
<dbReference type="PRINTS" id="PR00081">
    <property type="entry name" value="GDHRDH"/>
</dbReference>
<dbReference type="InterPro" id="IPR036291">
    <property type="entry name" value="NAD(P)-bd_dom_sf"/>
</dbReference>
<comment type="caution">
    <text evidence="5">The sequence shown here is derived from an EMBL/GenBank/DDBJ whole genome shotgun (WGS) entry which is preliminary data.</text>
</comment>
<organism evidence="5 6">
    <name type="scientific">Adiantum capillus-veneris</name>
    <name type="common">Maidenhair fern</name>
    <dbReference type="NCBI Taxonomy" id="13818"/>
    <lineage>
        <taxon>Eukaryota</taxon>
        <taxon>Viridiplantae</taxon>
        <taxon>Streptophyta</taxon>
        <taxon>Embryophyta</taxon>
        <taxon>Tracheophyta</taxon>
        <taxon>Polypodiopsida</taxon>
        <taxon>Polypodiidae</taxon>
        <taxon>Polypodiales</taxon>
        <taxon>Pteridineae</taxon>
        <taxon>Pteridaceae</taxon>
        <taxon>Vittarioideae</taxon>
        <taxon>Adiantum</taxon>
    </lineage>
</organism>
<evidence type="ECO:0008006" key="7">
    <source>
        <dbReference type="Google" id="ProtNLM"/>
    </source>
</evidence>
<dbReference type="Gene3D" id="3.40.50.720">
    <property type="entry name" value="NAD(P)-binding Rossmann-like Domain"/>
    <property type="match status" value="1"/>
</dbReference>
<reference evidence="5" key="1">
    <citation type="submission" date="2021-01" db="EMBL/GenBank/DDBJ databases">
        <title>Adiantum capillus-veneris genome.</title>
        <authorList>
            <person name="Fang Y."/>
            <person name="Liao Q."/>
        </authorList>
    </citation>
    <scope>NUCLEOTIDE SEQUENCE</scope>
    <source>
        <strain evidence="5">H3</strain>
        <tissue evidence="5">Leaf</tissue>
    </source>
</reference>
<dbReference type="SUPFAM" id="SSF51735">
    <property type="entry name" value="NAD(P)-binding Rossmann-fold domains"/>
    <property type="match status" value="1"/>
</dbReference>
<dbReference type="AlphaFoldDB" id="A0A9D4Z723"/>
<name>A0A9D4Z723_ADICA</name>
<protein>
    <recommendedName>
        <fullName evidence="7">(+)-neomenthol dehydrogenase</fullName>
    </recommendedName>
</protein>
<dbReference type="PRINTS" id="PR00080">
    <property type="entry name" value="SDRFAMILY"/>
</dbReference>
<evidence type="ECO:0000256" key="3">
    <source>
        <dbReference type="ARBA" id="ARBA00023002"/>
    </source>
</evidence>
<dbReference type="Pfam" id="PF00106">
    <property type="entry name" value="adh_short"/>
    <property type="match status" value="2"/>
</dbReference>
<dbReference type="OrthoDB" id="1933717at2759"/>
<accession>A0A9D4Z723</accession>
<evidence type="ECO:0000256" key="2">
    <source>
        <dbReference type="ARBA" id="ARBA00022857"/>
    </source>
</evidence>
<evidence type="ECO:0000256" key="1">
    <source>
        <dbReference type="ARBA" id="ARBA00006484"/>
    </source>
</evidence>
<evidence type="ECO:0000313" key="6">
    <source>
        <dbReference type="Proteomes" id="UP000886520"/>
    </source>
</evidence>
<evidence type="ECO:0000256" key="4">
    <source>
        <dbReference type="RuleBase" id="RU000363"/>
    </source>
</evidence>
<proteinExistence type="inferred from homology"/>
<comment type="similarity">
    <text evidence="1 4">Belongs to the short-chain dehydrogenases/reductases (SDR) family.</text>
</comment>
<sequence length="311" mass="34157">MDSTRWWDDETVAVVTGGNKGIGLEVCKQLADKGLTVVLTARDERRGSDALLALRKQGLHNLHFHPLDVTDADSIAVLAAWISQKFGGLDVLVNNAAVSGVVFDEHYVNNNNIDLADLMFKQETGEGFIIEYKSAKACIDANYYGVKHVTEALIPLLRPSSQGARIINVGSNYGQLSHLQSTKLQQELANLDNLSEAFIDKLLDTYLSDVKCQSLEGKGWPLKFPSYKMSKVALHAYTRVLAREVEKKLSPTSGRVFVNCVHPGFVRTDLTRLTGELSSQEGAANVVKIALLPPEDSPSGQFFYEGNLAMF</sequence>
<gene>
    <name evidence="5" type="ORF">GOP47_0021962</name>
</gene>
<dbReference type="GO" id="GO:0016491">
    <property type="term" value="F:oxidoreductase activity"/>
    <property type="evidence" value="ECO:0007669"/>
    <property type="project" value="UniProtKB-KW"/>
</dbReference>
<dbReference type="GO" id="GO:0016020">
    <property type="term" value="C:membrane"/>
    <property type="evidence" value="ECO:0007669"/>
    <property type="project" value="TreeGrafter"/>
</dbReference>